<dbReference type="Pfam" id="PF09335">
    <property type="entry name" value="VTT_dom"/>
    <property type="match status" value="1"/>
</dbReference>
<proteinExistence type="predicted"/>
<protein>
    <recommendedName>
        <fullName evidence="8">VTT domain-containing protein</fullName>
    </recommendedName>
</protein>
<keyword evidence="3" id="KW-0732">Signal</keyword>
<dbReference type="PANTHER" id="PTHR43220">
    <property type="match status" value="1"/>
</dbReference>
<evidence type="ECO:0000313" key="9">
    <source>
        <dbReference type="EMBL" id="WFD44373.1"/>
    </source>
</evidence>
<evidence type="ECO:0000256" key="4">
    <source>
        <dbReference type="ARBA" id="ARBA00022989"/>
    </source>
</evidence>
<dbReference type="InterPro" id="IPR045014">
    <property type="entry name" value="TM41A/B"/>
</dbReference>
<keyword evidence="4 7" id="KW-1133">Transmembrane helix</keyword>
<organism evidence="9 10">
    <name type="scientific">Malassezia psittaci</name>
    <dbReference type="NCBI Taxonomy" id="1821823"/>
    <lineage>
        <taxon>Eukaryota</taxon>
        <taxon>Fungi</taxon>
        <taxon>Dikarya</taxon>
        <taxon>Basidiomycota</taxon>
        <taxon>Ustilaginomycotina</taxon>
        <taxon>Malasseziomycetes</taxon>
        <taxon>Malasseziales</taxon>
        <taxon>Malasseziaceae</taxon>
        <taxon>Malassezia</taxon>
    </lineage>
</organism>
<dbReference type="EMBL" id="CP118378">
    <property type="protein sequence ID" value="WFD44373.1"/>
    <property type="molecule type" value="Genomic_DNA"/>
</dbReference>
<gene>
    <name evidence="9" type="ORF">MPSI1_003041</name>
</gene>
<comment type="subcellular location">
    <subcellularLocation>
        <location evidence="1">Membrane</location>
        <topology evidence="1">Multi-pass membrane protein</topology>
    </subcellularLocation>
</comment>
<evidence type="ECO:0000259" key="8">
    <source>
        <dbReference type="Pfam" id="PF09335"/>
    </source>
</evidence>
<accession>A0AAF0F809</accession>
<feature type="transmembrane region" description="Helical" evidence="7">
    <location>
        <begin position="477"/>
        <end position="495"/>
    </location>
</feature>
<evidence type="ECO:0000256" key="6">
    <source>
        <dbReference type="SAM" id="MobiDB-lite"/>
    </source>
</evidence>
<feature type="transmembrane region" description="Helical" evidence="7">
    <location>
        <begin position="295"/>
        <end position="318"/>
    </location>
</feature>
<reference evidence="9" key="1">
    <citation type="submission" date="2023-02" db="EMBL/GenBank/DDBJ databases">
        <title>Mating type loci evolution in Malassezia.</title>
        <authorList>
            <person name="Coelho M.A."/>
        </authorList>
    </citation>
    <scope>NUCLEOTIDE SEQUENCE</scope>
    <source>
        <strain evidence="9">CBS 14136</strain>
    </source>
</reference>
<feature type="compositionally biased region" description="Polar residues" evidence="6">
    <location>
        <begin position="24"/>
        <end position="42"/>
    </location>
</feature>
<dbReference type="GO" id="GO:0016020">
    <property type="term" value="C:membrane"/>
    <property type="evidence" value="ECO:0007669"/>
    <property type="project" value="UniProtKB-SubCell"/>
</dbReference>
<feature type="transmembrane region" description="Helical" evidence="7">
    <location>
        <begin position="392"/>
        <end position="414"/>
    </location>
</feature>
<keyword evidence="2 7" id="KW-0812">Transmembrane</keyword>
<evidence type="ECO:0000256" key="5">
    <source>
        <dbReference type="ARBA" id="ARBA00023136"/>
    </source>
</evidence>
<evidence type="ECO:0000256" key="7">
    <source>
        <dbReference type="SAM" id="Phobius"/>
    </source>
</evidence>
<feature type="region of interest" description="Disordered" evidence="6">
    <location>
        <begin position="442"/>
        <end position="469"/>
    </location>
</feature>
<name>A0AAF0F809_9BASI</name>
<evidence type="ECO:0000256" key="1">
    <source>
        <dbReference type="ARBA" id="ARBA00004141"/>
    </source>
</evidence>
<dbReference type="PANTHER" id="PTHR43220:SF21">
    <property type="entry name" value="TRANSMEMBRANE PROTEIN 41A"/>
    <property type="match status" value="1"/>
</dbReference>
<feature type="domain" description="VTT" evidence="8">
    <location>
        <begin position="376"/>
        <end position="529"/>
    </location>
</feature>
<evidence type="ECO:0000256" key="3">
    <source>
        <dbReference type="ARBA" id="ARBA00022729"/>
    </source>
</evidence>
<feature type="transmembrane region" description="Helical" evidence="7">
    <location>
        <begin position="360"/>
        <end position="386"/>
    </location>
</feature>
<dbReference type="AlphaFoldDB" id="A0AAF0F809"/>
<evidence type="ECO:0000256" key="2">
    <source>
        <dbReference type="ARBA" id="ARBA00022692"/>
    </source>
</evidence>
<dbReference type="Proteomes" id="UP001214628">
    <property type="component" value="Chromosome 4"/>
</dbReference>
<dbReference type="InterPro" id="IPR032816">
    <property type="entry name" value="VTT_dom"/>
</dbReference>
<evidence type="ECO:0000313" key="10">
    <source>
        <dbReference type="Proteomes" id="UP001214628"/>
    </source>
</evidence>
<keyword evidence="10" id="KW-1185">Reference proteome</keyword>
<feature type="region of interest" description="Disordered" evidence="6">
    <location>
        <begin position="1"/>
        <end position="114"/>
    </location>
</feature>
<feature type="transmembrane region" description="Helical" evidence="7">
    <location>
        <begin position="582"/>
        <end position="604"/>
    </location>
</feature>
<sequence>MQNESTSAPSVAAVGETRRDKSRQLGSASENIAYQRTDSNDSLAGPGRRQLLQHKPGTPDVVLGSSLPEDNSDTRSVPGSSASASRLSGLKTFLSRSNSHTRAKSSAMPNRSNLRFPKLPKLVMPTARRASMTILNQDASPVASLSPVVEPSDEITDDLIQRESFKTTGYTRPVYVAPRHAWSTAQATADAASIDLPTRSSSVEAWTPTSVETLPFPVLNDLHSPTGSFSSVPSFSWSLNESENSVLAQPANSLRSYVRLILEACARSLQWKRASNQFQRADIVSSSTNSTLQNWLPHLFKVGVLLLVFVVATTILGISLRTLPLHMPTHLAQLSLVEVRDICTTLQHYSRSNSRAMWHVWLVLSLFFVWKQTFCIPGSLITNIVFGAMYGSYVGALWIGLLTAIGGMGCYLLAMPFGSVADSVPGVSKALNSMRQTLTISRPSASQWHDAHTSRSALPRPPARHENSTMKSMRQNLWTYLLFLRLLPIVPYSMMNIACGILRVPLAPYAITLGLGSMPWNFCTAQLGEILQDVVAAIQEEQANRASSNAMASSMLDTSTPAMNGPNSFLASGMLSVLLHRIWTLDMMVKLVLLSAVSMLPVILHRYFAEKQNNTQDQLELSSEAGSTSRYPE</sequence>
<feature type="compositionally biased region" description="Low complexity" evidence="6">
    <location>
        <begin position="75"/>
        <end position="90"/>
    </location>
</feature>
<keyword evidence="5 7" id="KW-0472">Membrane</keyword>